<keyword evidence="10 14" id="KW-1133">Transmembrane helix</keyword>
<dbReference type="GO" id="GO:0005524">
    <property type="term" value="F:ATP binding"/>
    <property type="evidence" value="ECO:0007669"/>
    <property type="project" value="UniProtKB-KW"/>
</dbReference>
<dbReference type="InterPro" id="IPR008271">
    <property type="entry name" value="Ser/Thr_kinase_AS"/>
</dbReference>
<feature type="transmembrane region" description="Helical" evidence="14">
    <location>
        <begin position="12"/>
        <end position="30"/>
    </location>
</feature>
<keyword evidence="9" id="KW-0067">ATP-binding</keyword>
<keyword evidence="3" id="KW-0808">Transferase</keyword>
<dbReference type="PROSITE" id="PS51473">
    <property type="entry name" value="GNK2"/>
    <property type="match status" value="2"/>
</dbReference>
<evidence type="ECO:0000256" key="7">
    <source>
        <dbReference type="ARBA" id="ARBA00022741"/>
    </source>
</evidence>
<gene>
    <name evidence="17" type="ORF">Scep_021263</name>
</gene>
<comment type="subcellular location">
    <subcellularLocation>
        <location evidence="1">Membrane</location>
        <topology evidence="1">Single-pass membrane protein</topology>
    </subcellularLocation>
</comment>
<keyword evidence="18" id="KW-1185">Reference proteome</keyword>
<dbReference type="InterPro" id="IPR052059">
    <property type="entry name" value="CR_Ser/Thr_kinase"/>
</dbReference>
<evidence type="ECO:0000256" key="8">
    <source>
        <dbReference type="ARBA" id="ARBA00022777"/>
    </source>
</evidence>
<evidence type="ECO:0000256" key="9">
    <source>
        <dbReference type="ARBA" id="ARBA00022840"/>
    </source>
</evidence>
<keyword evidence="6" id="KW-0677">Repeat</keyword>
<proteinExistence type="predicted"/>
<keyword evidence="13" id="KW-0325">Glycoprotein</keyword>
<dbReference type="InterPro" id="IPR038408">
    <property type="entry name" value="GNK2_sf"/>
</dbReference>
<dbReference type="Proteomes" id="UP001419268">
    <property type="component" value="Unassembled WGS sequence"/>
</dbReference>
<dbReference type="EMBL" id="JBBNAG010000009">
    <property type="protein sequence ID" value="KAK9104419.1"/>
    <property type="molecule type" value="Genomic_DNA"/>
</dbReference>
<evidence type="ECO:0000256" key="6">
    <source>
        <dbReference type="ARBA" id="ARBA00022737"/>
    </source>
</evidence>
<keyword evidence="5" id="KW-0732">Signal</keyword>
<dbReference type="FunFam" id="3.30.430.20:FF:000015">
    <property type="entry name" value="Cysteine-rich receptor-like protein kinase 3"/>
    <property type="match status" value="1"/>
</dbReference>
<reference evidence="17 18" key="1">
    <citation type="submission" date="2024-01" db="EMBL/GenBank/DDBJ databases">
        <title>Genome assemblies of Stephania.</title>
        <authorList>
            <person name="Yang L."/>
        </authorList>
    </citation>
    <scope>NUCLEOTIDE SEQUENCE [LARGE SCALE GENOMIC DNA]</scope>
    <source>
        <strain evidence="17">JXDWG</strain>
        <tissue evidence="17">Leaf</tissue>
    </source>
</reference>
<keyword evidence="4 14" id="KW-0812">Transmembrane</keyword>
<evidence type="ECO:0000256" key="5">
    <source>
        <dbReference type="ARBA" id="ARBA00022729"/>
    </source>
</evidence>
<dbReference type="Gene3D" id="1.10.510.10">
    <property type="entry name" value="Transferase(Phosphotransferase) domain 1"/>
    <property type="match status" value="1"/>
</dbReference>
<evidence type="ECO:0000256" key="12">
    <source>
        <dbReference type="ARBA" id="ARBA00023170"/>
    </source>
</evidence>
<dbReference type="Gene3D" id="3.30.430.20">
    <property type="entry name" value="Gnk2 domain, C-X8-C-X2-C motif"/>
    <property type="match status" value="2"/>
</dbReference>
<dbReference type="PROSITE" id="PS00108">
    <property type="entry name" value="PROTEIN_KINASE_ST"/>
    <property type="match status" value="1"/>
</dbReference>
<sequence>MQFLHPIPISSFLTFIFINFFLLLFFSSLADPRVTPAGVYCGKPNLPPDSSPSKYTTRNNFVKEVEVLAHHTGKNHKWGYHIFNPHTGLYGLSQCTKDLSLSQCRHCFNTLRQKLQTCPASNSTRIYLDGCFLRFENYSFFGETTDRKLDKVECNSPPPDNGAAEDYIDIQFAHNADETITNVTEAAVRNKGFAVAEVRSNAVEVYVLAQCWDSVSNGGCKACLDKAGGELRQCLPKKEGRVLNSGCYLRYSTKKFYNDKPAADEADFTIMLIAVGSVTLALLALFGACIGYTRMLEKKGKGDIIQFSSAPTDSNLNFRYEILERATNNFSSANKLGAGGSGTGTLPDGKIVAVKRLCYNTRQWADEFFNEVNLVSGIQHKNLVKLLGCSIAGPESLLVYEYLANASLSHILFDRKKRQIITWKQRFDIIIGIAEGLAYLHGGIPTKIIHRDIKCSNILLDEKLTPKIADFGLIRGYTADKTHVSTGIAGTLGYLAPEYLIRGQLTEKADVYSFGVLIIEIVCGRKNNAFVEDSVLHMVWNHYNSKSMHECVDFNLSGDFPTEQASKVLQIGLLCTQAKATLRPFMSEIVQMLTDNDYNIHEPKQPPFLNSSVVGSVTPEVPDSMQLSVSASSEDTTYHSIRTLGEIGNAENHVHALR</sequence>
<dbReference type="FunFam" id="1.10.510.10:FF:000336">
    <property type="entry name" value="Cysteine-rich receptor-like protein kinase 2"/>
    <property type="match status" value="1"/>
</dbReference>
<evidence type="ECO:0000259" key="16">
    <source>
        <dbReference type="PROSITE" id="PS51473"/>
    </source>
</evidence>
<dbReference type="CDD" id="cd23509">
    <property type="entry name" value="Gnk2-like"/>
    <property type="match status" value="2"/>
</dbReference>
<feature type="domain" description="Protein kinase" evidence="15">
    <location>
        <begin position="330"/>
        <end position="609"/>
    </location>
</feature>
<evidence type="ECO:0000313" key="18">
    <source>
        <dbReference type="Proteomes" id="UP001419268"/>
    </source>
</evidence>
<accession>A0AAP0F414</accession>
<dbReference type="Gene3D" id="3.30.200.20">
    <property type="entry name" value="Phosphorylase Kinase, domain 1"/>
    <property type="match status" value="1"/>
</dbReference>
<dbReference type="Pfam" id="PF07714">
    <property type="entry name" value="PK_Tyr_Ser-Thr"/>
    <property type="match status" value="1"/>
</dbReference>
<evidence type="ECO:0000256" key="11">
    <source>
        <dbReference type="ARBA" id="ARBA00023136"/>
    </source>
</evidence>
<organism evidence="17 18">
    <name type="scientific">Stephania cephalantha</name>
    <dbReference type="NCBI Taxonomy" id="152367"/>
    <lineage>
        <taxon>Eukaryota</taxon>
        <taxon>Viridiplantae</taxon>
        <taxon>Streptophyta</taxon>
        <taxon>Embryophyta</taxon>
        <taxon>Tracheophyta</taxon>
        <taxon>Spermatophyta</taxon>
        <taxon>Magnoliopsida</taxon>
        <taxon>Ranunculales</taxon>
        <taxon>Menispermaceae</taxon>
        <taxon>Menispermoideae</taxon>
        <taxon>Cissampelideae</taxon>
        <taxon>Stephania</taxon>
    </lineage>
</organism>
<dbReference type="SMART" id="SM00220">
    <property type="entry name" value="S_TKc"/>
    <property type="match status" value="1"/>
</dbReference>
<name>A0AAP0F414_9MAGN</name>
<evidence type="ECO:0000256" key="14">
    <source>
        <dbReference type="SAM" id="Phobius"/>
    </source>
</evidence>
<protein>
    <recommendedName>
        <fullName evidence="19">Cysteine-rich receptor-like protein kinase 1</fullName>
    </recommendedName>
</protein>
<evidence type="ECO:0000313" key="17">
    <source>
        <dbReference type="EMBL" id="KAK9104419.1"/>
    </source>
</evidence>
<dbReference type="InterPro" id="IPR011009">
    <property type="entry name" value="Kinase-like_dom_sf"/>
</dbReference>
<evidence type="ECO:0000259" key="15">
    <source>
        <dbReference type="PROSITE" id="PS50011"/>
    </source>
</evidence>
<keyword evidence="11 14" id="KW-0472">Membrane</keyword>
<feature type="domain" description="Gnk2-homologous" evidence="16">
    <location>
        <begin position="150"/>
        <end position="256"/>
    </location>
</feature>
<dbReference type="Pfam" id="PF01657">
    <property type="entry name" value="Stress-antifung"/>
    <property type="match status" value="2"/>
</dbReference>
<evidence type="ECO:0000256" key="1">
    <source>
        <dbReference type="ARBA" id="ARBA00004167"/>
    </source>
</evidence>
<keyword evidence="12" id="KW-0675">Receptor</keyword>
<keyword evidence="2" id="KW-0723">Serine/threonine-protein kinase</keyword>
<keyword evidence="7" id="KW-0547">Nucleotide-binding</keyword>
<dbReference type="GO" id="GO:0016020">
    <property type="term" value="C:membrane"/>
    <property type="evidence" value="ECO:0007669"/>
    <property type="project" value="UniProtKB-SubCell"/>
</dbReference>
<dbReference type="PANTHER" id="PTHR47973">
    <property type="entry name" value="CYSTEINE-RICH RECEPTOR-LIKE PROTEIN KINASE 3"/>
    <property type="match status" value="1"/>
</dbReference>
<dbReference type="InterPro" id="IPR000719">
    <property type="entry name" value="Prot_kinase_dom"/>
</dbReference>
<evidence type="ECO:0000256" key="3">
    <source>
        <dbReference type="ARBA" id="ARBA00022679"/>
    </source>
</evidence>
<evidence type="ECO:0000256" key="13">
    <source>
        <dbReference type="ARBA" id="ARBA00023180"/>
    </source>
</evidence>
<evidence type="ECO:0008006" key="19">
    <source>
        <dbReference type="Google" id="ProtNLM"/>
    </source>
</evidence>
<evidence type="ECO:0000256" key="10">
    <source>
        <dbReference type="ARBA" id="ARBA00022989"/>
    </source>
</evidence>
<dbReference type="AlphaFoldDB" id="A0AAP0F414"/>
<feature type="transmembrane region" description="Helical" evidence="14">
    <location>
        <begin position="268"/>
        <end position="292"/>
    </location>
</feature>
<dbReference type="SUPFAM" id="SSF56112">
    <property type="entry name" value="Protein kinase-like (PK-like)"/>
    <property type="match status" value="1"/>
</dbReference>
<feature type="domain" description="Gnk2-homologous" evidence="16">
    <location>
        <begin position="34"/>
        <end position="140"/>
    </location>
</feature>
<dbReference type="FunFam" id="3.30.200.20:FF:001208">
    <property type="entry name" value="Putative DUF26-domain receptor-like protein kinase family protein"/>
    <property type="match status" value="1"/>
</dbReference>
<dbReference type="PROSITE" id="PS50011">
    <property type="entry name" value="PROTEIN_KINASE_DOM"/>
    <property type="match status" value="1"/>
</dbReference>
<comment type="caution">
    <text evidence="17">The sequence shown here is derived from an EMBL/GenBank/DDBJ whole genome shotgun (WGS) entry which is preliminary data.</text>
</comment>
<dbReference type="GO" id="GO:0004674">
    <property type="term" value="F:protein serine/threonine kinase activity"/>
    <property type="evidence" value="ECO:0007669"/>
    <property type="project" value="UniProtKB-KW"/>
</dbReference>
<evidence type="ECO:0000256" key="2">
    <source>
        <dbReference type="ARBA" id="ARBA00022527"/>
    </source>
</evidence>
<dbReference type="InterPro" id="IPR001245">
    <property type="entry name" value="Ser-Thr/Tyr_kinase_cat_dom"/>
</dbReference>
<evidence type="ECO:0000256" key="4">
    <source>
        <dbReference type="ARBA" id="ARBA00022692"/>
    </source>
</evidence>
<keyword evidence="8" id="KW-0418">Kinase</keyword>
<dbReference type="InterPro" id="IPR002902">
    <property type="entry name" value="GNK2"/>
</dbReference>